<gene>
    <name evidence="2" type="ORF">EDD54_3127</name>
</gene>
<proteinExistence type="predicted"/>
<name>A0A4R6RAN9_9HYPH</name>
<dbReference type="Proteomes" id="UP000294547">
    <property type="component" value="Unassembled WGS sequence"/>
</dbReference>
<dbReference type="PROSITE" id="PS51257">
    <property type="entry name" value="PROKAR_LIPOPROTEIN"/>
    <property type="match status" value="1"/>
</dbReference>
<organism evidence="2 3">
    <name type="scientific">Oharaeibacter diazotrophicus</name>
    <dbReference type="NCBI Taxonomy" id="1920512"/>
    <lineage>
        <taxon>Bacteria</taxon>
        <taxon>Pseudomonadati</taxon>
        <taxon>Pseudomonadota</taxon>
        <taxon>Alphaproteobacteria</taxon>
        <taxon>Hyphomicrobiales</taxon>
        <taxon>Pleomorphomonadaceae</taxon>
        <taxon>Oharaeibacter</taxon>
    </lineage>
</organism>
<feature type="chain" id="PRO_5021004044" evidence="1">
    <location>
        <begin position="25"/>
        <end position="77"/>
    </location>
</feature>
<keyword evidence="1" id="KW-0732">Signal</keyword>
<evidence type="ECO:0000313" key="3">
    <source>
        <dbReference type="Proteomes" id="UP000294547"/>
    </source>
</evidence>
<evidence type="ECO:0000256" key="1">
    <source>
        <dbReference type="SAM" id="SignalP"/>
    </source>
</evidence>
<protein>
    <submittedName>
        <fullName evidence="2">Uncharacterized protein</fullName>
    </submittedName>
</protein>
<evidence type="ECO:0000313" key="2">
    <source>
        <dbReference type="EMBL" id="TDP83170.1"/>
    </source>
</evidence>
<keyword evidence="3" id="KW-1185">Reference proteome</keyword>
<reference evidence="2 3" key="1">
    <citation type="submission" date="2019-03" db="EMBL/GenBank/DDBJ databases">
        <title>Genomic Encyclopedia of Type Strains, Phase IV (KMG-IV): sequencing the most valuable type-strain genomes for metagenomic binning, comparative biology and taxonomic classification.</title>
        <authorList>
            <person name="Goeker M."/>
        </authorList>
    </citation>
    <scope>NUCLEOTIDE SEQUENCE [LARGE SCALE GENOMIC DNA]</scope>
    <source>
        <strain evidence="2 3">DSM 102969</strain>
    </source>
</reference>
<sequence length="77" mass="8231">MRRTVVTLLAAATFGVAAAGACEAAPSTTMTRVDPAPDPMATASLPGTFDWRADLDRIEVAFRRTLPEIERLTDPAE</sequence>
<accession>A0A4R6RAN9</accession>
<dbReference type="EMBL" id="SNXY01000009">
    <property type="protein sequence ID" value="TDP83170.1"/>
    <property type="molecule type" value="Genomic_DNA"/>
</dbReference>
<feature type="signal peptide" evidence="1">
    <location>
        <begin position="1"/>
        <end position="24"/>
    </location>
</feature>
<comment type="caution">
    <text evidence="2">The sequence shown here is derived from an EMBL/GenBank/DDBJ whole genome shotgun (WGS) entry which is preliminary data.</text>
</comment>
<dbReference type="RefSeq" id="WP_126537892.1">
    <property type="nucleotide sequence ID" value="NZ_BSPM01000009.1"/>
</dbReference>
<dbReference type="AlphaFoldDB" id="A0A4R6RAN9"/>